<reference evidence="3" key="1">
    <citation type="submission" date="2020-06" db="EMBL/GenBank/DDBJ databases">
        <title>A chromosome-scale genome assembly of Talaromyces rugulosus W13939.</title>
        <authorList>
            <person name="Wang B."/>
            <person name="Guo L."/>
            <person name="Ye K."/>
            <person name="Wang L."/>
        </authorList>
    </citation>
    <scope>NUCLEOTIDE SEQUENCE [LARGE SCALE GENOMIC DNA]</scope>
    <source>
        <strain evidence="3">W13939</strain>
    </source>
</reference>
<organism evidence="2 3">
    <name type="scientific">Talaromyces rugulosus</name>
    <name type="common">Penicillium rugulosum</name>
    <dbReference type="NCBI Taxonomy" id="121627"/>
    <lineage>
        <taxon>Eukaryota</taxon>
        <taxon>Fungi</taxon>
        <taxon>Dikarya</taxon>
        <taxon>Ascomycota</taxon>
        <taxon>Pezizomycotina</taxon>
        <taxon>Eurotiomycetes</taxon>
        <taxon>Eurotiomycetidae</taxon>
        <taxon>Eurotiales</taxon>
        <taxon>Trichocomaceae</taxon>
        <taxon>Talaromyces</taxon>
        <taxon>Talaromyces sect. Islandici</taxon>
    </lineage>
</organism>
<sequence>MKLSLSLHVAYALIMSEIVVTAPLPDATSLSKSDPASGEGDATALYAYIAEDSELDGKKAKRDGDATALYAYIVEDSDVEDQK</sequence>
<keyword evidence="1" id="KW-0732">Signal</keyword>
<evidence type="ECO:0000313" key="3">
    <source>
        <dbReference type="Proteomes" id="UP000509510"/>
    </source>
</evidence>
<name>A0A7H8R9V2_TALRU</name>
<dbReference type="Proteomes" id="UP000509510">
    <property type="component" value="Chromosome VI"/>
</dbReference>
<dbReference type="KEGG" id="trg:TRUGW13939_10378"/>
<accession>A0A7H8R9V2</accession>
<evidence type="ECO:0000313" key="2">
    <source>
        <dbReference type="EMBL" id="QKX63209.1"/>
    </source>
</evidence>
<evidence type="ECO:0000256" key="1">
    <source>
        <dbReference type="SAM" id="SignalP"/>
    </source>
</evidence>
<proteinExistence type="predicted"/>
<feature type="chain" id="PRO_5028919311" evidence="1">
    <location>
        <begin position="22"/>
        <end position="83"/>
    </location>
</feature>
<keyword evidence="3" id="KW-1185">Reference proteome</keyword>
<dbReference type="EMBL" id="CP055903">
    <property type="protein sequence ID" value="QKX63209.1"/>
    <property type="molecule type" value="Genomic_DNA"/>
</dbReference>
<feature type="signal peptide" evidence="1">
    <location>
        <begin position="1"/>
        <end position="21"/>
    </location>
</feature>
<dbReference type="RefSeq" id="XP_035349383.1">
    <property type="nucleotide sequence ID" value="XM_035493490.1"/>
</dbReference>
<gene>
    <name evidence="2" type="ORF">TRUGW13939_10378</name>
</gene>
<dbReference type="AlphaFoldDB" id="A0A7H8R9V2"/>
<protein>
    <submittedName>
        <fullName evidence="2">Uncharacterized protein</fullName>
    </submittedName>
</protein>
<dbReference type="GeneID" id="55997858"/>
<dbReference type="OrthoDB" id="4481566at2759"/>